<gene>
    <name evidence="2" type="ORF">KOR42_12980</name>
</gene>
<comment type="caution">
    <text evidence="2">The sequence shown here is derived from an EMBL/GenBank/DDBJ whole genome shotgun (WGS) entry which is preliminary data.</text>
</comment>
<dbReference type="OrthoDB" id="213748at2"/>
<keyword evidence="1" id="KW-0472">Membrane</keyword>
<feature type="transmembrane region" description="Helical" evidence="1">
    <location>
        <begin position="23"/>
        <end position="44"/>
    </location>
</feature>
<evidence type="ECO:0008006" key="4">
    <source>
        <dbReference type="Google" id="ProtNLM"/>
    </source>
</evidence>
<dbReference type="Proteomes" id="UP000317243">
    <property type="component" value="Unassembled WGS sequence"/>
</dbReference>
<organism evidence="2 3">
    <name type="scientific">Thalassoglobus neptunius</name>
    <dbReference type="NCBI Taxonomy" id="1938619"/>
    <lineage>
        <taxon>Bacteria</taxon>
        <taxon>Pseudomonadati</taxon>
        <taxon>Planctomycetota</taxon>
        <taxon>Planctomycetia</taxon>
        <taxon>Planctomycetales</taxon>
        <taxon>Planctomycetaceae</taxon>
        <taxon>Thalassoglobus</taxon>
    </lineage>
</organism>
<keyword evidence="3" id="KW-1185">Reference proteome</keyword>
<accession>A0A5C5X4V2</accession>
<dbReference type="EMBL" id="SIHI01000001">
    <property type="protein sequence ID" value="TWT57930.1"/>
    <property type="molecule type" value="Genomic_DNA"/>
</dbReference>
<sequence length="239" mass="26794">MVKDHPMPEQPTSCHSRAHSRRIAQLMLCFALTVISTGCLNSLVMMGKMMIGDPVQTSGFELATGISLEDENKRILIHCTAPSYVQSEYDSLTADLQDEVIRRMKRRGMAVLHPDAAANILDANGGTFDPNLLARKLPDVDYIMVINVNSFQFREDNSPNLFRGRTSGSIVGYEVIGDDSMKSTLRVYDQEFRTTHPTSHPVTTDQMPQNVFIRRFIDQIADDVGSSFYRVSQGDLFAR</sequence>
<dbReference type="RefSeq" id="WP_146507986.1">
    <property type="nucleotide sequence ID" value="NZ_SIHI01000001.1"/>
</dbReference>
<evidence type="ECO:0000256" key="1">
    <source>
        <dbReference type="SAM" id="Phobius"/>
    </source>
</evidence>
<name>A0A5C5X4V2_9PLAN</name>
<reference evidence="2 3" key="1">
    <citation type="submission" date="2019-02" db="EMBL/GenBank/DDBJ databases">
        <title>Deep-cultivation of Planctomycetes and their phenomic and genomic characterization uncovers novel biology.</title>
        <authorList>
            <person name="Wiegand S."/>
            <person name="Jogler M."/>
            <person name="Boedeker C."/>
            <person name="Pinto D."/>
            <person name="Vollmers J."/>
            <person name="Rivas-Marin E."/>
            <person name="Kohn T."/>
            <person name="Peeters S.H."/>
            <person name="Heuer A."/>
            <person name="Rast P."/>
            <person name="Oberbeckmann S."/>
            <person name="Bunk B."/>
            <person name="Jeske O."/>
            <person name="Meyerdierks A."/>
            <person name="Storesund J.E."/>
            <person name="Kallscheuer N."/>
            <person name="Luecker S."/>
            <person name="Lage O.M."/>
            <person name="Pohl T."/>
            <person name="Merkel B.J."/>
            <person name="Hornburger P."/>
            <person name="Mueller R.-W."/>
            <person name="Bruemmer F."/>
            <person name="Labrenz M."/>
            <person name="Spormann A.M."/>
            <person name="Op Den Camp H."/>
            <person name="Overmann J."/>
            <person name="Amann R."/>
            <person name="Jetten M.S.M."/>
            <person name="Mascher T."/>
            <person name="Medema M.H."/>
            <person name="Devos D.P."/>
            <person name="Kaster A.-K."/>
            <person name="Ovreas L."/>
            <person name="Rohde M."/>
            <person name="Galperin M.Y."/>
            <person name="Jogler C."/>
        </authorList>
    </citation>
    <scope>NUCLEOTIDE SEQUENCE [LARGE SCALE GENOMIC DNA]</scope>
    <source>
        <strain evidence="2 3">KOR42</strain>
    </source>
</reference>
<evidence type="ECO:0000313" key="2">
    <source>
        <dbReference type="EMBL" id="TWT57930.1"/>
    </source>
</evidence>
<protein>
    <recommendedName>
        <fullName evidence="4">Lipoprotein</fullName>
    </recommendedName>
</protein>
<keyword evidence="1" id="KW-1133">Transmembrane helix</keyword>
<dbReference type="AlphaFoldDB" id="A0A5C5X4V2"/>
<keyword evidence="1" id="KW-0812">Transmembrane</keyword>
<evidence type="ECO:0000313" key="3">
    <source>
        <dbReference type="Proteomes" id="UP000317243"/>
    </source>
</evidence>
<proteinExistence type="predicted"/>